<dbReference type="InterPro" id="IPR005821">
    <property type="entry name" value="Ion_trans_dom"/>
</dbReference>
<keyword evidence="7 14" id="KW-0812">Transmembrane</keyword>
<dbReference type="PANTHER" id="PTHR13800:SF2">
    <property type="entry name" value="TRANSIENT RECEPTOR POTENTIAL CATION CHANNEL SUBFAMILY M MEMBER 2"/>
    <property type="match status" value="1"/>
</dbReference>
<feature type="transmembrane region" description="Helical" evidence="14">
    <location>
        <begin position="879"/>
        <end position="902"/>
    </location>
</feature>
<organism evidence="18 19">
    <name type="scientific">Menidia menidia</name>
    <name type="common">Atlantic silverside</name>
    <dbReference type="NCBI Taxonomy" id="238744"/>
    <lineage>
        <taxon>Eukaryota</taxon>
        <taxon>Metazoa</taxon>
        <taxon>Chordata</taxon>
        <taxon>Craniata</taxon>
        <taxon>Vertebrata</taxon>
        <taxon>Euteleostomi</taxon>
        <taxon>Actinopterygii</taxon>
        <taxon>Neopterygii</taxon>
        <taxon>Teleostei</taxon>
        <taxon>Neoteleostei</taxon>
        <taxon>Acanthomorphata</taxon>
        <taxon>Ovalentaria</taxon>
        <taxon>Atherinomorphae</taxon>
        <taxon>Atheriniformes</taxon>
        <taxon>Atherinopsidae</taxon>
        <taxon>Menidiinae</taxon>
        <taxon>Menidia</taxon>
    </lineage>
</organism>
<keyword evidence="19" id="KW-1185">Reference proteome</keyword>
<proteinExistence type="inferred from homology"/>
<dbReference type="Pfam" id="PF18139">
    <property type="entry name" value="LSDAT_euk"/>
    <property type="match status" value="1"/>
</dbReference>
<dbReference type="InterPro" id="IPR050927">
    <property type="entry name" value="TRPM"/>
</dbReference>
<keyword evidence="11 14" id="KW-0472">Membrane</keyword>
<keyword evidence="12" id="KW-0407">Ion channel</keyword>
<dbReference type="PANTHER" id="PTHR13800">
    <property type="entry name" value="TRANSIENT RECEPTOR POTENTIAL CATION CHANNEL, SUBFAMILY M, MEMBER 6"/>
    <property type="match status" value="1"/>
</dbReference>
<gene>
    <name evidence="18" type="ORF">MMEN_LOCUS2175</name>
</gene>
<feature type="transmembrane region" description="Helical" evidence="14">
    <location>
        <begin position="819"/>
        <end position="836"/>
    </location>
</feature>
<evidence type="ECO:0000256" key="14">
    <source>
        <dbReference type="SAM" id="Phobius"/>
    </source>
</evidence>
<keyword evidence="6" id="KW-0107">Calcium channel</keyword>
<feature type="non-terminal residue" evidence="18">
    <location>
        <position position="1"/>
    </location>
</feature>
<keyword evidence="8" id="KW-0106">Calcium</keyword>
<evidence type="ECO:0000259" key="16">
    <source>
        <dbReference type="Pfam" id="PF18139"/>
    </source>
</evidence>
<dbReference type="Pfam" id="PF00520">
    <property type="entry name" value="Ion_trans"/>
    <property type="match status" value="1"/>
</dbReference>
<evidence type="ECO:0000256" key="10">
    <source>
        <dbReference type="ARBA" id="ARBA00023065"/>
    </source>
</evidence>
<dbReference type="Pfam" id="PF25508">
    <property type="entry name" value="TRPM2"/>
    <property type="match status" value="1"/>
</dbReference>
<evidence type="ECO:0000256" key="8">
    <source>
        <dbReference type="ARBA" id="ARBA00022837"/>
    </source>
</evidence>
<dbReference type="Proteomes" id="UP000677803">
    <property type="component" value="Unassembled WGS sequence"/>
</dbReference>
<dbReference type="OrthoDB" id="310870at2759"/>
<evidence type="ECO:0000256" key="9">
    <source>
        <dbReference type="ARBA" id="ARBA00022989"/>
    </source>
</evidence>
<evidence type="ECO:0000256" key="13">
    <source>
        <dbReference type="SAM" id="MobiDB-lite"/>
    </source>
</evidence>
<comment type="subcellular location">
    <subcellularLocation>
        <location evidence="1">Cell membrane</location>
        <topology evidence="1">Multi-pass membrane protein</topology>
    </subcellularLocation>
</comment>
<dbReference type="Gene3D" id="3.90.79.10">
    <property type="entry name" value="Nucleoside Triphosphate Pyrophosphohydrolase"/>
    <property type="match status" value="1"/>
</dbReference>
<dbReference type="SUPFAM" id="SSF55811">
    <property type="entry name" value="Nudix"/>
    <property type="match status" value="1"/>
</dbReference>
<dbReference type="Gene3D" id="3.40.50.450">
    <property type="match status" value="1"/>
</dbReference>
<feature type="domain" description="TRPM-like" evidence="17">
    <location>
        <begin position="451"/>
        <end position="643"/>
    </location>
</feature>
<reference evidence="18" key="1">
    <citation type="submission" date="2021-05" db="EMBL/GenBank/DDBJ databases">
        <authorList>
            <person name="Tigano A."/>
        </authorList>
    </citation>
    <scope>NUCLEOTIDE SEQUENCE</scope>
</reference>
<keyword evidence="10" id="KW-0406">Ion transport</keyword>
<dbReference type="InterPro" id="IPR015797">
    <property type="entry name" value="NUDIX_hydrolase-like_dom_sf"/>
</dbReference>
<evidence type="ECO:0000256" key="5">
    <source>
        <dbReference type="ARBA" id="ARBA00022568"/>
    </source>
</evidence>
<evidence type="ECO:0000256" key="1">
    <source>
        <dbReference type="ARBA" id="ARBA00004651"/>
    </source>
</evidence>
<feature type="transmembrane region" description="Helical" evidence="14">
    <location>
        <begin position="787"/>
        <end position="807"/>
    </location>
</feature>
<evidence type="ECO:0000313" key="18">
    <source>
        <dbReference type="EMBL" id="CAG5865505.1"/>
    </source>
</evidence>
<sequence length="1449" mass="163774">CPQPASHPVCTGMGEAASGSTPVGTLAICTASKHLYRSPSFQRDVFTSWIKENIRKKECCFFQKDPRTEFCKCGYSKDAHTDEAIKPEGFTGEAWDKHRHVQEVSTDAFGDIDFGGLGQKIGKYARVSADTKDETLYHLLTEQWKLSPPNLLISVTGGAKNFYMKAGLKNMFHRGLIKVAQTTGAWIITGGTHAGVMKHVGQAVRDHALSSTGQGKIVAIGVATWGVIHNRDKLVHKEGCFPAHYTMDTEGQGRLSCLDNNHTHFLLVDDGTNGRYGVEIELRTLLEKCISSKTLGNKGSGGKIPAVCVVLDGGPGTLNTIYNAMLNGTPCVILEGSGRMADVIAQASGKPIRPVTIALIQQLMKKFFGEEYDNFKDLQILEWTKKIQDIIRMSHLLTIFTVSEDSHADVDVAILQALLKASRRDETQGMCWTRQLELAIAWNRVDIAKTEIFTEESQWKSRDLHGAFSSALVCNKPQFVSLLLENGVNLRDFLKDDKTLCELYEQLPSCFFLRKLAKRVHGAGRSRRRMLGRRVRSRTGGRERVSLTHVSEEVRRLLGKFTVPIYPPAPVLHDHSISTDDTAITVSKLQADSQASLRPDSAEAHRDPGTDLFLWAVVQNNKELSEIAWEQCRDCMSAALAASVFGQCHNSDEGRAQRLLVRVSRSWGGTTCLRLALEADDKNFVALSGVQALLTQIWCGKLSVDNPVWRVLICIVFFPLIYTSFLVFRRDELIQREAEKKEEIKTLETVTGSRHGTDSRSYLQSHEEPLGCWSRLRGLYGAPQVKFYLNIGSYFAFLFLFAVVLMIDFQPTPSTGELLLYVWLLSLVFEEIRQLFYDPDGFGFEKKAKMYIRDLWNILDVLSIILFIIGLGFRLTDVLFYAGKVILCIDFVVFCLRLMAIFTISRTLGPKIIIVRRMMMDMFFFMFLLSIWVVAYGVAKQGILIHNEDRLDWIFRGAVYEPYLIIFGNFPHDIEYAQFDVNSCSVNGTDPLKPKCPVLNDNQTPAFPVWLTVVMLCVYLLFANILLLNLLIAIFNFTFQEVQDNTDRIWKFQRYELIKEYHSRPAAPPPFIILNHVCLFMRRMVLCKPPIIYSEFRNKLGQREEEELLSWEALMKDRYLQSVQQKKNQSTDRRILDTAQKVSSISERLEREEESSSAAVLKRLAQLEEQAVQSTKALQWIMNSLKSQGFGAKEEQSLPADATDQAPDSQRNTMETKDGYHVKARQFSYPNSKLTRFPVPDEKVPWKVSFSSYMPTSYAPETGGDHVDGSEPEALEKYRNPRGRTGMKGRGVLNHLGPNLYLDLVVTRWQDSKGSVLEFLAVLDEEQKSFFLPGGPMESPDQLPATLKTTLGKKLYEMIKAKVSEGIKAVGRQVFECYVDDERNTDNAWLETTVLNIHLDIASQVTVDINNMVVSSHNLHWEEVSRKTILSPGQKDSLQWVAALHNRKF</sequence>
<dbReference type="GO" id="GO:0005886">
    <property type="term" value="C:plasma membrane"/>
    <property type="evidence" value="ECO:0007669"/>
    <property type="project" value="UniProtKB-SubCell"/>
</dbReference>
<evidence type="ECO:0000256" key="4">
    <source>
        <dbReference type="ARBA" id="ARBA00022475"/>
    </source>
</evidence>
<protein>
    <submittedName>
        <fullName evidence="18">(Atlantic silverside) hypothetical protein</fullName>
    </submittedName>
</protein>
<feature type="domain" description="Ion transport" evidence="15">
    <location>
        <begin position="795"/>
        <end position="1046"/>
    </location>
</feature>
<evidence type="ECO:0000259" key="17">
    <source>
        <dbReference type="Pfam" id="PF25508"/>
    </source>
</evidence>
<dbReference type="InterPro" id="IPR041491">
    <property type="entry name" value="TRPM_SLOG"/>
</dbReference>
<keyword evidence="5" id="KW-0109">Calcium transport</keyword>
<accession>A0A8S4AFA1</accession>
<comment type="caution">
    <text evidence="18">The sequence shown here is derived from an EMBL/GenBank/DDBJ whole genome shotgun (WGS) entry which is preliminary data.</text>
</comment>
<evidence type="ECO:0000259" key="15">
    <source>
        <dbReference type="Pfam" id="PF00520"/>
    </source>
</evidence>
<feature type="region of interest" description="Disordered" evidence="13">
    <location>
        <begin position="1192"/>
        <end position="1217"/>
    </location>
</feature>
<dbReference type="GO" id="GO:0099604">
    <property type="term" value="F:ligand-gated calcium channel activity"/>
    <property type="evidence" value="ECO:0007669"/>
    <property type="project" value="TreeGrafter"/>
</dbReference>
<evidence type="ECO:0000313" key="19">
    <source>
        <dbReference type="Proteomes" id="UP000677803"/>
    </source>
</evidence>
<evidence type="ECO:0000256" key="7">
    <source>
        <dbReference type="ARBA" id="ARBA00022692"/>
    </source>
</evidence>
<keyword evidence="4" id="KW-1003">Cell membrane</keyword>
<evidence type="ECO:0000256" key="3">
    <source>
        <dbReference type="ARBA" id="ARBA00022448"/>
    </source>
</evidence>
<comment type="similarity">
    <text evidence="2">Belongs to the transient receptor (TC 1.A.4) family. LTrpC subfamily. TRPM2 sub-subfamily.</text>
</comment>
<keyword evidence="9 14" id="KW-1133">Transmembrane helix</keyword>
<feature type="transmembrane region" description="Helical" evidence="14">
    <location>
        <begin position="1009"/>
        <end position="1039"/>
    </location>
</feature>
<feature type="domain" description="TRPM SLOG" evidence="16">
    <location>
        <begin position="123"/>
        <end position="348"/>
    </location>
</feature>
<name>A0A8S4AFA1_9TELE</name>
<keyword evidence="3" id="KW-0813">Transport</keyword>
<evidence type="ECO:0000256" key="2">
    <source>
        <dbReference type="ARBA" id="ARBA00009501"/>
    </source>
</evidence>
<feature type="transmembrane region" description="Helical" evidence="14">
    <location>
        <begin position="856"/>
        <end position="873"/>
    </location>
</feature>
<dbReference type="InterPro" id="IPR057366">
    <property type="entry name" value="TRPM-like"/>
</dbReference>
<evidence type="ECO:0000256" key="6">
    <source>
        <dbReference type="ARBA" id="ARBA00022673"/>
    </source>
</evidence>
<dbReference type="EMBL" id="CAJRST010001113">
    <property type="protein sequence ID" value="CAG5865505.1"/>
    <property type="molecule type" value="Genomic_DNA"/>
</dbReference>
<evidence type="ECO:0000256" key="11">
    <source>
        <dbReference type="ARBA" id="ARBA00023136"/>
    </source>
</evidence>
<feature type="transmembrane region" description="Helical" evidence="14">
    <location>
        <begin position="922"/>
        <end position="939"/>
    </location>
</feature>
<evidence type="ECO:0000256" key="12">
    <source>
        <dbReference type="ARBA" id="ARBA00023303"/>
    </source>
</evidence>
<feature type="transmembrane region" description="Helical" evidence="14">
    <location>
        <begin position="708"/>
        <end position="728"/>
    </location>
</feature>